<dbReference type="AlphaFoldDB" id="A0ABF7QJP4"/>
<organism evidence="1 2">
    <name type="scientific">Rhizobium leguminosarum bv. trifolii (strain WSM2304)</name>
    <dbReference type="NCBI Taxonomy" id="395492"/>
    <lineage>
        <taxon>Bacteria</taxon>
        <taxon>Pseudomonadati</taxon>
        <taxon>Pseudomonadota</taxon>
        <taxon>Alphaproteobacteria</taxon>
        <taxon>Hyphomicrobiales</taxon>
        <taxon>Rhizobiaceae</taxon>
        <taxon>Rhizobium/Agrobacterium group</taxon>
        <taxon>Rhizobium</taxon>
    </lineage>
</organism>
<evidence type="ECO:0000313" key="1">
    <source>
        <dbReference type="EMBL" id="ACI54040.1"/>
    </source>
</evidence>
<keyword evidence="2" id="KW-1185">Reference proteome</keyword>
<dbReference type="RefSeq" id="WP_012556928.1">
    <property type="nucleotide sequence ID" value="NC_011369.1"/>
</dbReference>
<dbReference type="Proteomes" id="UP000008330">
    <property type="component" value="Chromosome"/>
</dbReference>
<proteinExistence type="predicted"/>
<protein>
    <submittedName>
        <fullName evidence="1">Uncharacterized protein</fullName>
    </submittedName>
</protein>
<accession>A0ABF7QJP4</accession>
<dbReference type="InterPro" id="IPR029063">
    <property type="entry name" value="SAM-dependent_MTases_sf"/>
</dbReference>
<dbReference type="EMBL" id="CP001191">
    <property type="protein sequence ID" value="ACI54040.1"/>
    <property type="molecule type" value="Genomic_DNA"/>
</dbReference>
<dbReference type="NCBIfam" id="TIGR04325">
    <property type="entry name" value="MTase_LIC12133"/>
    <property type="match status" value="1"/>
</dbReference>
<dbReference type="SUPFAM" id="SSF53335">
    <property type="entry name" value="S-adenosyl-L-methionine-dependent methyltransferases"/>
    <property type="match status" value="1"/>
</dbReference>
<dbReference type="KEGG" id="rlt:Rleg2_0744"/>
<dbReference type="InterPro" id="IPR027612">
    <property type="entry name" value="Put_MTase_LIC12133"/>
</dbReference>
<evidence type="ECO:0000313" key="2">
    <source>
        <dbReference type="Proteomes" id="UP000008330"/>
    </source>
</evidence>
<name>A0ABF7QJP4_RHILW</name>
<dbReference type="Gene3D" id="3.40.50.150">
    <property type="entry name" value="Vaccinia Virus protein VP39"/>
    <property type="match status" value="1"/>
</dbReference>
<gene>
    <name evidence="1" type="ordered locus">Rleg2_0744</name>
</gene>
<sequence>MFSGDYTSFEEAARNAVGYDDPNAGIAAATRLAAMIAGTNPVEIDGRFQQVHSALCIVRERLQKQRISVLDFGGGSGNYYFRLKDYFPEDSLDWTVVETPNMVQACAPIGSSHVAYLTDIPDGQQYDVAVVSGTLQYLPEAYGWLERIMSAAKWVILTRLPVREALNDKFMVQTVPSHIHNGSMPIAMFSESKMRTAIETCGRIEQTWLVALDEGSLAAVGAKPLGFLIQTRKIGLL</sequence>
<reference evidence="1 2" key="1">
    <citation type="journal article" date="2010" name="Stand. Genomic Sci.">
        <title>Complete genome sequence of Rhizobium leguminosarum bv trifolii strain WSM2304, an effective microsymbiont of the South American clover Trifolium polymorphum.</title>
        <authorList>
            <person name="Reeve W."/>
            <person name="O'Hara G."/>
            <person name="Chain P."/>
            <person name="Ardley J."/>
            <person name="Brau L."/>
            <person name="Nandesena K."/>
            <person name="Tiwari R."/>
            <person name="Malfatti S."/>
            <person name="Kiss H."/>
            <person name="Lapidus A."/>
            <person name="Copeland A."/>
            <person name="Nolan M."/>
            <person name="Land M."/>
            <person name="Ivanova N."/>
            <person name="Mavromatis K."/>
            <person name="Markowitz V."/>
            <person name="Kyrpides N."/>
            <person name="Melino V."/>
            <person name="Denton M."/>
            <person name="Yates R."/>
            <person name="Howieson J."/>
        </authorList>
    </citation>
    <scope>NUCLEOTIDE SEQUENCE [LARGE SCALE GENOMIC DNA]</scope>
    <source>
        <strain evidence="1 2">WSM2304</strain>
    </source>
</reference>